<keyword evidence="6" id="KW-1185">Reference proteome</keyword>
<protein>
    <submittedName>
        <fullName evidence="5">GntR family transcriptional regulator</fullName>
    </submittedName>
</protein>
<accession>A0ABV9PUD2</accession>
<keyword evidence="2" id="KW-0238">DNA-binding</keyword>
<evidence type="ECO:0000313" key="5">
    <source>
        <dbReference type="EMBL" id="MFC4756039.1"/>
    </source>
</evidence>
<dbReference type="EMBL" id="JBHSHP010000056">
    <property type="protein sequence ID" value="MFC4756039.1"/>
    <property type="molecule type" value="Genomic_DNA"/>
</dbReference>
<dbReference type="SMART" id="SM00345">
    <property type="entry name" value="HTH_GNTR"/>
    <property type="match status" value="1"/>
</dbReference>
<name>A0ABV9PUD2_9ACTN</name>
<comment type="caution">
    <text evidence="5">The sequence shown here is derived from an EMBL/GenBank/DDBJ whole genome shotgun (WGS) entry which is preliminary data.</text>
</comment>
<dbReference type="Proteomes" id="UP001595836">
    <property type="component" value="Unassembled WGS sequence"/>
</dbReference>
<dbReference type="Gene3D" id="1.10.10.10">
    <property type="entry name" value="Winged helix-like DNA-binding domain superfamily/Winged helix DNA-binding domain"/>
    <property type="match status" value="1"/>
</dbReference>
<dbReference type="RefSeq" id="WP_344995927.1">
    <property type="nucleotide sequence ID" value="NZ_BAABCD010000053.1"/>
</dbReference>
<dbReference type="SUPFAM" id="SSF46785">
    <property type="entry name" value="Winged helix' DNA-binding domain"/>
    <property type="match status" value="1"/>
</dbReference>
<dbReference type="InterPro" id="IPR036388">
    <property type="entry name" value="WH-like_DNA-bd_sf"/>
</dbReference>
<dbReference type="InterPro" id="IPR036390">
    <property type="entry name" value="WH_DNA-bd_sf"/>
</dbReference>
<evidence type="ECO:0000256" key="2">
    <source>
        <dbReference type="ARBA" id="ARBA00023125"/>
    </source>
</evidence>
<evidence type="ECO:0000259" key="4">
    <source>
        <dbReference type="PROSITE" id="PS50949"/>
    </source>
</evidence>
<organism evidence="5 6">
    <name type="scientific">Dietzia aurantiaca</name>
    <dbReference type="NCBI Taxonomy" id="983873"/>
    <lineage>
        <taxon>Bacteria</taxon>
        <taxon>Bacillati</taxon>
        <taxon>Actinomycetota</taxon>
        <taxon>Actinomycetes</taxon>
        <taxon>Mycobacteriales</taxon>
        <taxon>Dietziaceae</taxon>
        <taxon>Dietzia</taxon>
    </lineage>
</organism>
<dbReference type="InterPro" id="IPR000524">
    <property type="entry name" value="Tscrpt_reg_HTH_GntR"/>
</dbReference>
<sequence length="122" mass="13385">MQIAIQVEASVLDGSLAEGERAPSTNELASFHRINPATAARGVNLLVDRGILVKRRGLGMFVADGARELLRSERQQHFADHFISPMLDEARAIGLSPEDVVDLISTTTHTPTDHDRMKEQAQ</sequence>
<evidence type="ECO:0000256" key="3">
    <source>
        <dbReference type="ARBA" id="ARBA00023163"/>
    </source>
</evidence>
<gene>
    <name evidence="5" type="ORF">ACFO7U_14800</name>
</gene>
<keyword evidence="1" id="KW-0805">Transcription regulation</keyword>
<dbReference type="PANTHER" id="PTHR38445">
    <property type="entry name" value="HTH-TYPE TRANSCRIPTIONAL REPRESSOR YTRA"/>
    <property type="match status" value="1"/>
</dbReference>
<proteinExistence type="predicted"/>
<dbReference type="PANTHER" id="PTHR38445:SF10">
    <property type="entry name" value="GNTR-FAMILY TRANSCRIPTIONAL REGULATOR"/>
    <property type="match status" value="1"/>
</dbReference>
<keyword evidence="3" id="KW-0804">Transcription</keyword>
<evidence type="ECO:0000313" key="6">
    <source>
        <dbReference type="Proteomes" id="UP001595836"/>
    </source>
</evidence>
<feature type="domain" description="HTH gntR-type" evidence="4">
    <location>
        <begin position="1"/>
        <end position="65"/>
    </location>
</feature>
<reference evidence="6" key="1">
    <citation type="journal article" date="2019" name="Int. J. Syst. Evol. Microbiol.">
        <title>The Global Catalogue of Microorganisms (GCM) 10K type strain sequencing project: providing services to taxonomists for standard genome sequencing and annotation.</title>
        <authorList>
            <consortium name="The Broad Institute Genomics Platform"/>
            <consortium name="The Broad Institute Genome Sequencing Center for Infectious Disease"/>
            <person name="Wu L."/>
            <person name="Ma J."/>
        </authorList>
    </citation>
    <scope>NUCLEOTIDE SEQUENCE [LARGE SCALE GENOMIC DNA]</scope>
    <source>
        <strain evidence="6">JCM 11882</strain>
    </source>
</reference>
<evidence type="ECO:0000256" key="1">
    <source>
        <dbReference type="ARBA" id="ARBA00023015"/>
    </source>
</evidence>
<dbReference type="PROSITE" id="PS50949">
    <property type="entry name" value="HTH_GNTR"/>
    <property type="match status" value="1"/>
</dbReference>